<evidence type="ECO:0000256" key="5">
    <source>
        <dbReference type="ARBA" id="ARBA00022777"/>
    </source>
</evidence>
<comment type="catalytic activity">
    <reaction evidence="1">
        <text>ATP + protein L-histidine = ADP + protein N-phospho-L-histidine.</text>
        <dbReference type="EC" id="2.7.13.3"/>
    </reaction>
</comment>
<dbReference type="EC" id="2.7.13.3" evidence="2"/>
<proteinExistence type="predicted"/>
<keyword evidence="9" id="KW-1185">Reference proteome</keyword>
<sequence length="143" mass="16258">MRETENAELECALKQKDVLEILELRVKALEMLLDNSGIIAFIRKENGKVEFVSSSIEELGYKTEDFSSGKVNFKELVHPDDLDRVVLELKENALEGAAGLSQKYRIRTKKEHVRTVEEKTTFIRDENGIVAYIVGILTDITDN</sequence>
<dbReference type="InterPro" id="IPR013655">
    <property type="entry name" value="PAS_fold_3"/>
</dbReference>
<evidence type="ECO:0000256" key="4">
    <source>
        <dbReference type="ARBA" id="ARBA00022679"/>
    </source>
</evidence>
<dbReference type="SUPFAM" id="SSF55785">
    <property type="entry name" value="PYP-like sensor domain (PAS domain)"/>
    <property type="match status" value="1"/>
</dbReference>
<evidence type="ECO:0000259" key="7">
    <source>
        <dbReference type="PROSITE" id="PS50113"/>
    </source>
</evidence>
<evidence type="ECO:0000313" key="9">
    <source>
        <dbReference type="Proteomes" id="UP001182908"/>
    </source>
</evidence>
<dbReference type="InterPro" id="IPR000014">
    <property type="entry name" value="PAS"/>
</dbReference>
<feature type="domain" description="PAC" evidence="7">
    <location>
        <begin position="100"/>
        <end position="143"/>
    </location>
</feature>
<dbReference type="PANTHER" id="PTHR43304">
    <property type="entry name" value="PHYTOCHROME-LIKE PROTEIN CPH1"/>
    <property type="match status" value="1"/>
</dbReference>
<dbReference type="InterPro" id="IPR000700">
    <property type="entry name" value="PAS-assoc_C"/>
</dbReference>
<evidence type="ECO:0000313" key="8">
    <source>
        <dbReference type="EMBL" id="WMW24041.1"/>
    </source>
</evidence>
<dbReference type="InterPro" id="IPR035965">
    <property type="entry name" value="PAS-like_dom_sf"/>
</dbReference>
<dbReference type="KEGG" id="mseb:RE474_07990"/>
<dbReference type="NCBIfam" id="TIGR00229">
    <property type="entry name" value="sensory_box"/>
    <property type="match status" value="1"/>
</dbReference>
<dbReference type="Pfam" id="PF08447">
    <property type="entry name" value="PAS_3"/>
    <property type="match status" value="1"/>
</dbReference>
<dbReference type="EMBL" id="CP133592">
    <property type="protein sequence ID" value="WMW24041.1"/>
    <property type="molecule type" value="Genomic_DNA"/>
</dbReference>
<dbReference type="PANTHER" id="PTHR43304:SF1">
    <property type="entry name" value="PAC DOMAIN-CONTAINING PROTEIN"/>
    <property type="match status" value="1"/>
</dbReference>
<organism evidence="8 9">
    <name type="scientific">Methanolobus sediminis</name>
    <dbReference type="NCBI Taxonomy" id="3072978"/>
    <lineage>
        <taxon>Archaea</taxon>
        <taxon>Methanobacteriati</taxon>
        <taxon>Methanobacteriota</taxon>
        <taxon>Stenosarchaea group</taxon>
        <taxon>Methanomicrobia</taxon>
        <taxon>Methanosarcinales</taxon>
        <taxon>Methanosarcinaceae</taxon>
        <taxon>Methanolobus</taxon>
    </lineage>
</organism>
<dbReference type="RefSeq" id="WP_309309857.1">
    <property type="nucleotide sequence ID" value="NZ_CP133592.1"/>
</dbReference>
<dbReference type="InterPro" id="IPR052162">
    <property type="entry name" value="Sensor_kinase/Photoreceptor"/>
</dbReference>
<dbReference type="AlphaFoldDB" id="A0AA51YI16"/>
<feature type="domain" description="PAS" evidence="6">
    <location>
        <begin position="25"/>
        <end position="97"/>
    </location>
</feature>
<name>A0AA51YI16_9EURY</name>
<dbReference type="InterPro" id="IPR001610">
    <property type="entry name" value="PAC"/>
</dbReference>
<protein>
    <recommendedName>
        <fullName evidence="2">histidine kinase</fullName>
        <ecNumber evidence="2">2.7.13.3</ecNumber>
    </recommendedName>
</protein>
<dbReference type="CDD" id="cd00130">
    <property type="entry name" value="PAS"/>
    <property type="match status" value="1"/>
</dbReference>
<evidence type="ECO:0000256" key="1">
    <source>
        <dbReference type="ARBA" id="ARBA00000085"/>
    </source>
</evidence>
<dbReference type="SMART" id="SM00086">
    <property type="entry name" value="PAC"/>
    <property type="match status" value="1"/>
</dbReference>
<dbReference type="GO" id="GO:0004673">
    <property type="term" value="F:protein histidine kinase activity"/>
    <property type="evidence" value="ECO:0007669"/>
    <property type="project" value="UniProtKB-EC"/>
</dbReference>
<dbReference type="PROSITE" id="PS50112">
    <property type="entry name" value="PAS"/>
    <property type="match status" value="1"/>
</dbReference>
<dbReference type="Proteomes" id="UP001182908">
    <property type="component" value="Chromosome"/>
</dbReference>
<keyword evidence="5" id="KW-0418">Kinase</keyword>
<dbReference type="PROSITE" id="PS50113">
    <property type="entry name" value="PAC"/>
    <property type="match status" value="1"/>
</dbReference>
<evidence type="ECO:0000256" key="2">
    <source>
        <dbReference type="ARBA" id="ARBA00012438"/>
    </source>
</evidence>
<keyword evidence="3" id="KW-0597">Phosphoprotein</keyword>
<reference evidence="8 9" key="1">
    <citation type="submission" date="2023-08" db="EMBL/GenBank/DDBJ databases">
        <title>Methanolobus mangrovi sp. nov. and Methanolobus sediminis sp. nov, two novel methylotrophic methanogens isolated from mangrove sediments in China.</title>
        <authorList>
            <person name="Zhou J."/>
        </authorList>
    </citation>
    <scope>NUCLEOTIDE SEQUENCE [LARGE SCALE GENOMIC DNA]</scope>
    <source>
        <strain evidence="8 9">FTZ6</strain>
    </source>
</reference>
<gene>
    <name evidence="8" type="ORF">RE474_07990</name>
</gene>
<evidence type="ECO:0000256" key="3">
    <source>
        <dbReference type="ARBA" id="ARBA00022553"/>
    </source>
</evidence>
<dbReference type="GeneID" id="84232649"/>
<accession>A0AA51YI16</accession>
<dbReference type="Gene3D" id="3.30.450.20">
    <property type="entry name" value="PAS domain"/>
    <property type="match status" value="1"/>
</dbReference>
<evidence type="ECO:0000259" key="6">
    <source>
        <dbReference type="PROSITE" id="PS50112"/>
    </source>
</evidence>
<keyword evidence="4" id="KW-0808">Transferase</keyword>